<dbReference type="RefSeq" id="WP_208004816.1">
    <property type="nucleotide sequence ID" value="NZ_JAGDFX010000005.1"/>
</dbReference>
<dbReference type="InterPro" id="IPR050739">
    <property type="entry name" value="MFP"/>
</dbReference>
<evidence type="ECO:0000313" key="10">
    <source>
        <dbReference type="EMBL" id="MBO1519045.1"/>
    </source>
</evidence>
<dbReference type="InterPro" id="IPR058634">
    <property type="entry name" value="AaeA-lik-b-barrel"/>
</dbReference>
<feature type="transmembrane region" description="Helical" evidence="7">
    <location>
        <begin position="29"/>
        <end position="46"/>
    </location>
</feature>
<keyword evidence="3 7" id="KW-0812">Transmembrane</keyword>
<feature type="domain" description="Multidrug resistance protein MdtA-like barrel-sandwich hybrid" evidence="8">
    <location>
        <begin position="63"/>
        <end position="250"/>
    </location>
</feature>
<comment type="subcellular location">
    <subcellularLocation>
        <location evidence="1">Membrane</location>
        <topology evidence="1">Single-pass membrane protein</topology>
    </subcellularLocation>
</comment>
<dbReference type="SUPFAM" id="SSF111369">
    <property type="entry name" value="HlyD-like secretion proteins"/>
    <property type="match status" value="2"/>
</dbReference>
<comment type="caution">
    <text evidence="10">The sequence shown here is derived from an EMBL/GenBank/DDBJ whole genome shotgun (WGS) entry which is preliminary data.</text>
</comment>
<reference evidence="10 11" key="1">
    <citation type="submission" date="2021-03" db="EMBL/GenBank/DDBJ databases">
        <title>Oceanisphaera sp. nov., isolated from the intestine.</title>
        <authorList>
            <person name="Zhao L.-H."/>
            <person name="Shi L.-F."/>
        </authorList>
    </citation>
    <scope>NUCLEOTIDE SEQUENCE [LARGE SCALE GENOMIC DNA]</scope>
    <source>
        <strain evidence="10 11">DM8</strain>
    </source>
</reference>
<keyword evidence="11" id="KW-1185">Reference proteome</keyword>
<gene>
    <name evidence="10" type="ORF">J3U76_05260</name>
</gene>
<evidence type="ECO:0000259" key="8">
    <source>
        <dbReference type="Pfam" id="PF25917"/>
    </source>
</evidence>
<keyword evidence="5 7" id="KW-0472">Membrane</keyword>
<proteinExistence type="inferred from homology"/>
<name>A0ABS3NFH6_9GAMM</name>
<dbReference type="InterPro" id="IPR058625">
    <property type="entry name" value="MdtA-like_BSH"/>
</dbReference>
<keyword evidence="4 7" id="KW-1133">Transmembrane helix</keyword>
<evidence type="ECO:0000256" key="3">
    <source>
        <dbReference type="ARBA" id="ARBA00022692"/>
    </source>
</evidence>
<evidence type="ECO:0000256" key="6">
    <source>
        <dbReference type="SAM" id="Coils"/>
    </source>
</evidence>
<protein>
    <submittedName>
        <fullName evidence="10">HlyD family secretion protein</fullName>
    </submittedName>
</protein>
<dbReference type="PANTHER" id="PTHR30386:SF26">
    <property type="entry name" value="TRANSPORT PROTEIN COMB"/>
    <property type="match status" value="1"/>
</dbReference>
<feature type="domain" description="p-hydroxybenzoic acid efflux pump subunit AaeA-like beta-barrel" evidence="9">
    <location>
        <begin position="257"/>
        <end position="336"/>
    </location>
</feature>
<accession>A0ABS3NFH6</accession>
<organism evidence="10 11">
    <name type="scientific">Oceanisphaera pacifica</name>
    <dbReference type="NCBI Taxonomy" id="2818389"/>
    <lineage>
        <taxon>Bacteria</taxon>
        <taxon>Pseudomonadati</taxon>
        <taxon>Pseudomonadota</taxon>
        <taxon>Gammaproteobacteria</taxon>
        <taxon>Aeromonadales</taxon>
        <taxon>Aeromonadaceae</taxon>
        <taxon>Oceanisphaera</taxon>
    </lineage>
</organism>
<dbReference type="Gene3D" id="2.40.50.100">
    <property type="match status" value="1"/>
</dbReference>
<dbReference type="PANTHER" id="PTHR30386">
    <property type="entry name" value="MEMBRANE FUSION SUBUNIT OF EMRAB-TOLC MULTIDRUG EFFLUX PUMP"/>
    <property type="match status" value="1"/>
</dbReference>
<keyword evidence="6" id="KW-0175">Coiled coil</keyword>
<evidence type="ECO:0000259" key="9">
    <source>
        <dbReference type="Pfam" id="PF25963"/>
    </source>
</evidence>
<dbReference type="Pfam" id="PF25963">
    <property type="entry name" value="Beta-barrel_AAEA"/>
    <property type="match status" value="1"/>
</dbReference>
<dbReference type="EMBL" id="JAGDFX010000005">
    <property type="protein sequence ID" value="MBO1519045.1"/>
    <property type="molecule type" value="Genomic_DNA"/>
</dbReference>
<comment type="similarity">
    <text evidence="2">Belongs to the membrane fusion protein (MFP) (TC 8.A.1) family.</text>
</comment>
<evidence type="ECO:0000256" key="2">
    <source>
        <dbReference type="ARBA" id="ARBA00009477"/>
    </source>
</evidence>
<dbReference type="Gene3D" id="2.40.30.170">
    <property type="match status" value="1"/>
</dbReference>
<dbReference type="Proteomes" id="UP000664882">
    <property type="component" value="Unassembled WGS sequence"/>
</dbReference>
<evidence type="ECO:0000256" key="4">
    <source>
        <dbReference type="ARBA" id="ARBA00022989"/>
    </source>
</evidence>
<feature type="coiled-coil region" evidence="6">
    <location>
        <begin position="130"/>
        <end position="222"/>
    </location>
</feature>
<evidence type="ECO:0000313" key="11">
    <source>
        <dbReference type="Proteomes" id="UP000664882"/>
    </source>
</evidence>
<evidence type="ECO:0000256" key="5">
    <source>
        <dbReference type="ARBA" id="ARBA00023136"/>
    </source>
</evidence>
<evidence type="ECO:0000256" key="1">
    <source>
        <dbReference type="ARBA" id="ARBA00004167"/>
    </source>
</evidence>
<sequence length="379" mass="41169">MSHTEKKHNHSAPTEQANHSALKVVKKSGLLLIGLIVLSLALYILADRYTPYTDQARVQGYVIGVAPQVSGVVLEVWVENNQTVEKGDRLFRIDPSQYEIALAKARSDLDNTLRQVQAGDAAVISARANLRAAQANLLKSEQDTHRLERLRANDPGTISMRRLEISRATLDQAKAGVAAAKADIQRAIEQKGGDNGAQNTLVQIAEKAVEKAELDLERTTVTASSRGVITDLHTDIGLFAGAGTPMMTLVAVRDVWVRAEYTENNLSLMRAGTPVELAFDILPGQIFQGKVSSIGLGVSAGKASSPGTLPTIDNSRDWLRQSQRFPVNVTFDVTQDPELQKSLRIGGQAAVIAYNEQGGLLAWLGKAYIRFKSLISYAY</sequence>
<dbReference type="Pfam" id="PF25917">
    <property type="entry name" value="BSH_RND"/>
    <property type="match status" value="1"/>
</dbReference>
<evidence type="ECO:0000256" key="7">
    <source>
        <dbReference type="SAM" id="Phobius"/>
    </source>
</evidence>